<dbReference type="Pfam" id="PF13242">
    <property type="entry name" value="Hydrolase_like"/>
    <property type="match status" value="1"/>
</dbReference>
<sequence>MTDRGWQGWSESAGALVDAHDAVLLDLDGVVYVGEHAVDGAVAAIDEVRRRGVGVAFVTNNAARTPDDVAEHLRRLGVDAAPADVVTSAQAAASLLREQLEAGAAVLSIGARGLAEALVEVGLRPVGSMDDEPLAVVQGFSPDLSWPMLLEACVAIRAGLPWVATNLDATLPTARGPAPGNGAFVEVVRRTTGVDPQVAGKPFRPLMDASVQRLRAERGLVVGDRLDTDLEGARRAGLPGLLVLTGVTDAGTLLGARPEERPDFLAADLGGLLEPHPGVRAESGGWVADDGTTLRAVLDENGDLHLSGEPAAPGESGRRVALAAVRLACAALWSSQPSADRVQQARRALRPWTVVQGWDG</sequence>
<keyword evidence="3" id="KW-1185">Reference proteome</keyword>
<dbReference type="PANTHER" id="PTHR19288:SF95">
    <property type="entry name" value="D-GLYCEROL 3-PHOSPHATE PHOSPHATASE"/>
    <property type="match status" value="1"/>
</dbReference>
<reference evidence="3" key="1">
    <citation type="journal article" date="2019" name="Int. J. Syst. Evol. Microbiol.">
        <title>The Global Catalogue of Microorganisms (GCM) 10K type strain sequencing project: providing services to taxonomists for standard genome sequencing and annotation.</title>
        <authorList>
            <consortium name="The Broad Institute Genomics Platform"/>
            <consortium name="The Broad Institute Genome Sequencing Center for Infectious Disease"/>
            <person name="Wu L."/>
            <person name="Ma J."/>
        </authorList>
    </citation>
    <scope>NUCLEOTIDE SEQUENCE [LARGE SCALE GENOMIC DNA]</scope>
    <source>
        <strain evidence="3">KACC 14249</strain>
    </source>
</reference>
<dbReference type="InterPro" id="IPR006357">
    <property type="entry name" value="HAD-SF_hydro_IIA"/>
</dbReference>
<protein>
    <submittedName>
        <fullName evidence="2">HAD-IIA family hydrolase</fullName>
    </submittedName>
</protein>
<organism evidence="2 3">
    <name type="scientific">Angustibacter luteus</name>
    <dbReference type="NCBI Taxonomy" id="658456"/>
    <lineage>
        <taxon>Bacteria</taxon>
        <taxon>Bacillati</taxon>
        <taxon>Actinomycetota</taxon>
        <taxon>Actinomycetes</taxon>
        <taxon>Kineosporiales</taxon>
        <taxon>Kineosporiaceae</taxon>
    </lineage>
</organism>
<dbReference type="SUPFAM" id="SSF56784">
    <property type="entry name" value="HAD-like"/>
    <property type="match status" value="1"/>
</dbReference>
<dbReference type="GO" id="GO:0016787">
    <property type="term" value="F:hydrolase activity"/>
    <property type="evidence" value="ECO:0007669"/>
    <property type="project" value="UniProtKB-KW"/>
</dbReference>
<comment type="caution">
    <text evidence="2">The sequence shown here is derived from an EMBL/GenBank/DDBJ whole genome shotgun (WGS) entry which is preliminary data.</text>
</comment>
<feature type="domain" description="STAS" evidence="1">
    <location>
        <begin position="1"/>
        <end position="96"/>
    </location>
</feature>
<dbReference type="PANTHER" id="PTHR19288">
    <property type="entry name" value="4-NITROPHENYLPHOSPHATASE-RELATED"/>
    <property type="match status" value="1"/>
</dbReference>
<dbReference type="NCBIfam" id="TIGR01460">
    <property type="entry name" value="HAD-SF-IIA"/>
    <property type="match status" value="1"/>
</dbReference>
<dbReference type="Proteomes" id="UP001596189">
    <property type="component" value="Unassembled WGS sequence"/>
</dbReference>
<keyword evidence="2" id="KW-0378">Hydrolase</keyword>
<evidence type="ECO:0000313" key="3">
    <source>
        <dbReference type="Proteomes" id="UP001596189"/>
    </source>
</evidence>
<dbReference type="RefSeq" id="WP_345716548.1">
    <property type="nucleotide sequence ID" value="NZ_BAABFP010000005.1"/>
</dbReference>
<proteinExistence type="predicted"/>
<evidence type="ECO:0000259" key="1">
    <source>
        <dbReference type="PROSITE" id="PS50801"/>
    </source>
</evidence>
<dbReference type="PROSITE" id="PS50801">
    <property type="entry name" value="STAS"/>
    <property type="match status" value="1"/>
</dbReference>
<dbReference type="Gene3D" id="3.40.50.1000">
    <property type="entry name" value="HAD superfamily/HAD-like"/>
    <property type="match status" value="2"/>
</dbReference>
<dbReference type="InterPro" id="IPR023214">
    <property type="entry name" value="HAD_sf"/>
</dbReference>
<dbReference type="InterPro" id="IPR036412">
    <property type="entry name" value="HAD-like_sf"/>
</dbReference>
<evidence type="ECO:0000313" key="2">
    <source>
        <dbReference type="EMBL" id="MFC6005668.1"/>
    </source>
</evidence>
<name>A0ABW1J9T9_9ACTN</name>
<dbReference type="Pfam" id="PF13344">
    <property type="entry name" value="Hydrolase_6"/>
    <property type="match status" value="1"/>
</dbReference>
<accession>A0ABW1J9T9</accession>
<dbReference type="InterPro" id="IPR002645">
    <property type="entry name" value="STAS_dom"/>
</dbReference>
<gene>
    <name evidence="2" type="ORF">ACFQDO_00870</name>
</gene>
<dbReference type="EMBL" id="JBHSRD010000002">
    <property type="protein sequence ID" value="MFC6005668.1"/>
    <property type="molecule type" value="Genomic_DNA"/>
</dbReference>